<dbReference type="SMART" id="SM00960">
    <property type="entry name" value="Robl_LC7"/>
    <property type="match status" value="1"/>
</dbReference>
<gene>
    <name evidence="2" type="ORF">NEF87_000824</name>
</gene>
<dbReference type="SUPFAM" id="SSF103196">
    <property type="entry name" value="Roadblock/LC7 domain"/>
    <property type="match status" value="1"/>
</dbReference>
<feature type="domain" description="Roadblock/LAMTOR2" evidence="1">
    <location>
        <begin position="81"/>
        <end position="169"/>
    </location>
</feature>
<keyword evidence="3" id="KW-1185">Reference proteome</keyword>
<evidence type="ECO:0000313" key="2">
    <source>
        <dbReference type="EMBL" id="UYP44539.1"/>
    </source>
</evidence>
<protein>
    <recommendedName>
        <fullName evidence="1">Roadblock/LAMTOR2 domain-containing protein</fullName>
    </recommendedName>
</protein>
<evidence type="ECO:0000259" key="1">
    <source>
        <dbReference type="SMART" id="SM00960"/>
    </source>
</evidence>
<evidence type="ECO:0000313" key="3">
    <source>
        <dbReference type="Proteomes" id="UP001208689"/>
    </source>
</evidence>
<accession>A0ABY6HPP8</accession>
<sequence length="195" mass="22260">MNLNHFVENFSYYIHNLTFRLTQIVAAKTLGLKRAILFTGNQQLLAIKNIYFRKLLPMYCRNCVRMYDLEKIIMDLQVNAITKVLKDISQMSNIYGAALFSNHGILITSHLPNSIDKRQFCAMCATMAGAALTAGISIGNHNVEQLTVRFDEHYLLCEICTEEILLVIVIDKHEEMNMSILTPFISEIKKLSNNI</sequence>
<proteinExistence type="predicted"/>
<dbReference type="InterPro" id="IPR004942">
    <property type="entry name" value="Roadblock/LAMTOR2_dom"/>
</dbReference>
<organism evidence="2 3">
    <name type="scientific">Candidatus Lokiarchaeum ossiferum</name>
    <dbReference type="NCBI Taxonomy" id="2951803"/>
    <lineage>
        <taxon>Archaea</taxon>
        <taxon>Promethearchaeati</taxon>
        <taxon>Promethearchaeota</taxon>
        <taxon>Promethearchaeia</taxon>
        <taxon>Promethearchaeales</taxon>
        <taxon>Promethearchaeaceae</taxon>
        <taxon>Candidatus Lokiarchaeum</taxon>
    </lineage>
</organism>
<dbReference type="Proteomes" id="UP001208689">
    <property type="component" value="Chromosome"/>
</dbReference>
<name>A0ABY6HPP8_9ARCH</name>
<reference evidence="2" key="1">
    <citation type="submission" date="2022-09" db="EMBL/GenBank/DDBJ databases">
        <title>Actin cytoskeleton and complex cell architecture in an #Asgard archaeon.</title>
        <authorList>
            <person name="Ponce Toledo R.I."/>
            <person name="Schleper C."/>
            <person name="Rodrigues Oliveira T."/>
            <person name="Wollweber F."/>
            <person name="Xu J."/>
            <person name="Rittmann S."/>
            <person name="Klingl A."/>
            <person name="Pilhofer M."/>
        </authorList>
    </citation>
    <scope>NUCLEOTIDE SEQUENCE</scope>
    <source>
        <strain evidence="2">B-35</strain>
    </source>
</reference>
<dbReference type="EMBL" id="CP104013">
    <property type="protein sequence ID" value="UYP44539.1"/>
    <property type="molecule type" value="Genomic_DNA"/>
</dbReference>
<dbReference type="Gene3D" id="3.30.450.30">
    <property type="entry name" value="Dynein light chain 2a, cytoplasmic"/>
    <property type="match status" value="1"/>
</dbReference>
<dbReference type="Pfam" id="PF03259">
    <property type="entry name" value="Robl_LC7"/>
    <property type="match status" value="1"/>
</dbReference>